<dbReference type="RefSeq" id="WP_203630905.1">
    <property type="nucleotide sequence ID" value="NZ_BNJR01000017.1"/>
</dbReference>
<comment type="caution">
    <text evidence="1">The sequence shown here is derived from an EMBL/GenBank/DDBJ whole genome shotgun (WGS) entry which is preliminary data.</text>
</comment>
<sequence length="76" mass="8474">MPVKFRSVGQTRGLSIPSSIIPLANQFNIFQGKDRVIVFTPKHENPFHQEAFVQSHDFSQPEAFGGNLIGAEIPHD</sequence>
<organism evidence="1 2">
    <name type="scientific">Lentilactobacillus fungorum</name>
    <dbReference type="NCBI Taxonomy" id="2201250"/>
    <lineage>
        <taxon>Bacteria</taxon>
        <taxon>Bacillati</taxon>
        <taxon>Bacillota</taxon>
        <taxon>Bacilli</taxon>
        <taxon>Lactobacillales</taxon>
        <taxon>Lactobacillaceae</taxon>
        <taxon>Lentilactobacillus</taxon>
    </lineage>
</organism>
<accession>A0ABQ3W177</accession>
<evidence type="ECO:0000313" key="1">
    <source>
        <dbReference type="EMBL" id="GHP14943.1"/>
    </source>
</evidence>
<name>A0ABQ3W177_9LACO</name>
<dbReference type="Proteomes" id="UP000604765">
    <property type="component" value="Unassembled WGS sequence"/>
</dbReference>
<dbReference type="EMBL" id="BNJR01000017">
    <property type="protein sequence ID" value="GHP14943.1"/>
    <property type="molecule type" value="Genomic_DNA"/>
</dbReference>
<protein>
    <submittedName>
        <fullName evidence="1">Uncharacterized protein</fullName>
    </submittedName>
</protein>
<proteinExistence type="predicted"/>
<evidence type="ECO:0000313" key="2">
    <source>
        <dbReference type="Proteomes" id="UP000604765"/>
    </source>
</evidence>
<gene>
    <name evidence="1" type="ORF">YK48G_23680</name>
</gene>
<keyword evidence="2" id="KW-1185">Reference proteome</keyword>
<reference evidence="1 2" key="1">
    <citation type="journal article" date="2021" name="Int. J. Syst. Evol. Microbiol.">
        <title>Lentilactobacillus fungorum sp. nov., isolated from spent mushroom substrates.</title>
        <authorList>
            <person name="Tohno M."/>
            <person name="Tanizawa Y."/>
            <person name="Kojima Y."/>
            <person name="Sakamoto M."/>
            <person name="Ohkuma M."/>
            <person name="Kobayashi H."/>
        </authorList>
    </citation>
    <scope>NUCLEOTIDE SEQUENCE [LARGE SCALE GENOMIC DNA]</scope>
    <source>
        <strain evidence="1 2">YK48G</strain>
    </source>
</reference>